<accession>A0A239KTZ9</accession>
<dbReference type="RefSeq" id="WP_042126460.1">
    <property type="nucleotide sequence ID" value="NZ_FZOL01000029.1"/>
</dbReference>
<dbReference type="PANTHER" id="PTHR13096">
    <property type="entry name" value="MINA53 MYC INDUCED NUCLEAR ANTIGEN"/>
    <property type="match status" value="1"/>
</dbReference>
<keyword evidence="3" id="KW-0408">Iron</keyword>
<gene>
    <name evidence="5" type="ORF">SAMN05444352_12934</name>
</gene>
<dbReference type="PANTHER" id="PTHR13096:SF8">
    <property type="entry name" value="RIBOSOMAL OXYGENASE 1"/>
    <property type="match status" value="1"/>
</dbReference>
<keyword evidence="2" id="KW-0479">Metal-binding</keyword>
<dbReference type="OrthoDB" id="479699at2"/>
<organism evidence="5 6">
    <name type="scientific">Pseudomonas japonica</name>
    <dbReference type="NCBI Taxonomy" id="256466"/>
    <lineage>
        <taxon>Bacteria</taxon>
        <taxon>Pseudomonadati</taxon>
        <taxon>Pseudomonadota</taxon>
        <taxon>Gammaproteobacteria</taxon>
        <taxon>Pseudomonadales</taxon>
        <taxon>Pseudomonadaceae</taxon>
        <taxon>Pseudomonas</taxon>
    </lineage>
</organism>
<dbReference type="InterPro" id="IPR039994">
    <property type="entry name" value="NO66-like"/>
</dbReference>
<keyword evidence="5" id="KW-0687">Ribonucleoprotein</keyword>
<keyword evidence="6" id="KW-1185">Reference proteome</keyword>
<dbReference type="InterPro" id="IPR003347">
    <property type="entry name" value="JmjC_dom"/>
</dbReference>
<dbReference type="Pfam" id="PF08007">
    <property type="entry name" value="JmjC_2"/>
    <property type="match status" value="1"/>
</dbReference>
<evidence type="ECO:0000256" key="1">
    <source>
        <dbReference type="ARBA" id="ARBA00001954"/>
    </source>
</evidence>
<evidence type="ECO:0000313" key="5">
    <source>
        <dbReference type="EMBL" id="SNT21691.1"/>
    </source>
</evidence>
<dbReference type="GO" id="GO:0046872">
    <property type="term" value="F:metal ion binding"/>
    <property type="evidence" value="ECO:0007669"/>
    <property type="project" value="UniProtKB-KW"/>
</dbReference>
<dbReference type="SUPFAM" id="SSF51197">
    <property type="entry name" value="Clavaminate synthase-like"/>
    <property type="match status" value="1"/>
</dbReference>
<dbReference type="Proteomes" id="UP000198407">
    <property type="component" value="Unassembled WGS sequence"/>
</dbReference>
<dbReference type="EMBL" id="FZOL01000029">
    <property type="protein sequence ID" value="SNT21691.1"/>
    <property type="molecule type" value="Genomic_DNA"/>
</dbReference>
<comment type="cofactor">
    <cofactor evidence="1">
        <name>Fe(2+)</name>
        <dbReference type="ChEBI" id="CHEBI:29033"/>
    </cofactor>
</comment>
<dbReference type="STRING" id="1215104.GCA_000730585_02108"/>
<dbReference type="PROSITE" id="PS51184">
    <property type="entry name" value="JMJC"/>
    <property type="match status" value="1"/>
</dbReference>
<keyword evidence="5" id="KW-0689">Ribosomal protein</keyword>
<dbReference type="Gene3D" id="2.60.120.650">
    <property type="entry name" value="Cupin"/>
    <property type="match status" value="1"/>
</dbReference>
<dbReference type="GO" id="GO:0005840">
    <property type="term" value="C:ribosome"/>
    <property type="evidence" value="ECO:0007669"/>
    <property type="project" value="UniProtKB-KW"/>
</dbReference>
<dbReference type="AlphaFoldDB" id="A0A239KTZ9"/>
<evidence type="ECO:0000256" key="2">
    <source>
        <dbReference type="ARBA" id="ARBA00022723"/>
    </source>
</evidence>
<evidence type="ECO:0000259" key="4">
    <source>
        <dbReference type="PROSITE" id="PS51184"/>
    </source>
</evidence>
<evidence type="ECO:0000256" key="3">
    <source>
        <dbReference type="ARBA" id="ARBA00023004"/>
    </source>
</evidence>
<proteinExistence type="predicted"/>
<reference evidence="6" key="1">
    <citation type="submission" date="2017-06" db="EMBL/GenBank/DDBJ databases">
        <authorList>
            <person name="Varghese N."/>
            <person name="Submissions S."/>
        </authorList>
    </citation>
    <scope>NUCLEOTIDE SEQUENCE [LARGE SCALE GENOMIC DNA]</scope>
    <source>
        <strain evidence="6">DSM 22348</strain>
    </source>
</reference>
<name>A0A239KTZ9_9PSED</name>
<sequence length="296" mass="34462">MSLFSFIFEHISQQQFLSEYFDRAPLHIKGVEQKFSNLFDMQTFNQILNSNTLLYPKVRITNHNNTIHKYDLIDDVDRYANNQNNTLNKKKMLHAIARGGTLVFDNIQQHSLRLENFSDALASELNTRISINGYYTAAHQRGVNPHFDRHDVLVLQTHGSKRWYYRNDQHVLSKAIRHQPVPLIDDDATGWSSVLLEQGDVFYCPRGLWHFTRTEAQHSSHLAVGLYPLTLREWLLRQEQDEHFATLLESYVRRPFQAPVSPIESAPVQTLVNHLLATAQEDLDLDLQARPYLELE</sequence>
<evidence type="ECO:0000313" key="6">
    <source>
        <dbReference type="Proteomes" id="UP000198407"/>
    </source>
</evidence>
<feature type="domain" description="JmjC" evidence="4">
    <location>
        <begin position="103"/>
        <end position="243"/>
    </location>
</feature>
<protein>
    <submittedName>
        <fullName evidence="5">Ribosomal protein L16 Arg81 hydroxylase, contains JmjC domain</fullName>
    </submittedName>
</protein>